<sequence>MLLVIRGNSASGKTAAAREARRRAGRGTALIEQDHWRRVVLREHGGLGDDAVAPGFIDVSVRHLLRAGYHVIVEGILHTGGYGPMLRQLITDHPGPSHVFYLDVSFEETVRRHHGRAEPIPVTADDMAGWYKALDVLGVDGEMVLDEDSTLEQTVAAILDVSGLAIAASLTPCPARCPRCAAKQAAGGGVLAVLGVERSGELGGAGGPVC</sequence>
<evidence type="ECO:0000313" key="1">
    <source>
        <dbReference type="EMBL" id="MFB9443140.1"/>
    </source>
</evidence>
<dbReference type="Gene3D" id="3.40.50.300">
    <property type="entry name" value="P-loop containing nucleotide triphosphate hydrolases"/>
    <property type="match status" value="1"/>
</dbReference>
<protein>
    <submittedName>
        <fullName evidence="1">AAA family ATPase</fullName>
    </submittedName>
</protein>
<dbReference type="SUPFAM" id="SSF52540">
    <property type="entry name" value="P-loop containing nucleoside triphosphate hydrolases"/>
    <property type="match status" value="1"/>
</dbReference>
<dbReference type="InterPro" id="IPR027417">
    <property type="entry name" value="P-loop_NTPase"/>
</dbReference>
<name>A0ABV5M2Q4_9ACTN</name>
<dbReference type="RefSeq" id="WP_246655878.1">
    <property type="nucleotide sequence ID" value="NZ_CP061913.1"/>
</dbReference>
<dbReference type="Pfam" id="PF13671">
    <property type="entry name" value="AAA_33"/>
    <property type="match status" value="1"/>
</dbReference>
<accession>A0ABV5M2Q4</accession>
<comment type="caution">
    <text evidence="1">The sequence shown here is derived from an EMBL/GenBank/DDBJ whole genome shotgun (WGS) entry which is preliminary data.</text>
</comment>
<evidence type="ECO:0000313" key="2">
    <source>
        <dbReference type="Proteomes" id="UP001589608"/>
    </source>
</evidence>
<gene>
    <name evidence="1" type="ORF">ACFFTR_08595</name>
</gene>
<dbReference type="Proteomes" id="UP001589608">
    <property type="component" value="Unassembled WGS sequence"/>
</dbReference>
<dbReference type="EMBL" id="JBHMCA010000019">
    <property type="protein sequence ID" value="MFB9443140.1"/>
    <property type="molecule type" value="Genomic_DNA"/>
</dbReference>
<reference evidence="1 2" key="1">
    <citation type="submission" date="2024-09" db="EMBL/GenBank/DDBJ databases">
        <authorList>
            <person name="Sun Q."/>
            <person name="Mori K."/>
        </authorList>
    </citation>
    <scope>NUCLEOTIDE SEQUENCE [LARGE SCALE GENOMIC DNA]</scope>
    <source>
        <strain evidence="1 2">JCM 3307</strain>
    </source>
</reference>
<organism evidence="1 2">
    <name type="scientific">Dactylosporangium vinaceum</name>
    <dbReference type="NCBI Taxonomy" id="53362"/>
    <lineage>
        <taxon>Bacteria</taxon>
        <taxon>Bacillati</taxon>
        <taxon>Actinomycetota</taxon>
        <taxon>Actinomycetes</taxon>
        <taxon>Micromonosporales</taxon>
        <taxon>Micromonosporaceae</taxon>
        <taxon>Dactylosporangium</taxon>
    </lineage>
</organism>
<proteinExistence type="predicted"/>
<keyword evidence="2" id="KW-1185">Reference proteome</keyword>